<dbReference type="PIRSF" id="PIRSF037599">
    <property type="entry name" value="GDPMH"/>
    <property type="match status" value="1"/>
</dbReference>
<dbReference type="GO" id="GO:0046872">
    <property type="term" value="F:metal ion binding"/>
    <property type="evidence" value="ECO:0007669"/>
    <property type="project" value="UniProtKB-KW"/>
</dbReference>
<keyword evidence="2 8" id="KW-0378">Hydrolase</keyword>
<dbReference type="EMBL" id="LSFI01000044">
    <property type="protein sequence ID" value="OAG27016.1"/>
    <property type="molecule type" value="Genomic_DNA"/>
</dbReference>
<evidence type="ECO:0000313" key="8">
    <source>
        <dbReference type="EMBL" id="OAG27016.1"/>
    </source>
</evidence>
<feature type="site" description="Critical for catalysis" evidence="4">
    <location>
        <position position="122"/>
    </location>
</feature>
<dbReference type="GO" id="GO:0008727">
    <property type="term" value="F:GDP-mannose mannosyl hydrolase activity"/>
    <property type="evidence" value="ECO:0007669"/>
    <property type="project" value="InterPro"/>
</dbReference>
<dbReference type="InterPro" id="IPR033715">
    <property type="entry name" value="GDPMH"/>
</dbReference>
<comment type="caution">
    <text evidence="8">The sequence shown here is derived from an EMBL/GenBank/DDBJ whole genome shotgun (WGS) entry which is preliminary data.</text>
</comment>
<comment type="cofactor">
    <cofactor evidence="5">
        <name>Mg(2+)</name>
        <dbReference type="ChEBI" id="CHEBI:18420"/>
    </cofactor>
    <text evidence="5">Binds 1 Mg(2+) ion per subunit.</text>
</comment>
<dbReference type="PANTHER" id="PTHR43046:SF12">
    <property type="entry name" value="GDP-MANNOSE MANNOSYL HYDROLASE"/>
    <property type="match status" value="1"/>
</dbReference>
<evidence type="ECO:0000256" key="4">
    <source>
        <dbReference type="PIRSR" id="PIRSR037599-1"/>
    </source>
</evidence>
<evidence type="ECO:0000256" key="2">
    <source>
        <dbReference type="ARBA" id="ARBA00022801"/>
    </source>
</evidence>
<reference evidence="8 9" key="1">
    <citation type="submission" date="2016-02" db="EMBL/GenBank/DDBJ databases">
        <title>Draft genome sequence of Thermodesulfatator sp. S606.</title>
        <authorList>
            <person name="Lai Q."/>
            <person name="Cao J."/>
            <person name="Dupont S."/>
            <person name="Shao Z."/>
            <person name="Jebbar M."/>
            <person name="Alain K."/>
        </authorList>
    </citation>
    <scope>NUCLEOTIDE SEQUENCE [LARGE SCALE GENOMIC DNA]</scope>
    <source>
        <strain evidence="8 9">S606</strain>
    </source>
</reference>
<evidence type="ECO:0000313" key="9">
    <source>
        <dbReference type="Proteomes" id="UP000076964"/>
    </source>
</evidence>
<dbReference type="InterPro" id="IPR015797">
    <property type="entry name" value="NUDIX_hydrolase-like_dom_sf"/>
</dbReference>
<dbReference type="NCBIfam" id="NF011963">
    <property type="entry name" value="PRK15434.1"/>
    <property type="match status" value="1"/>
</dbReference>
<dbReference type="PANTHER" id="PTHR43046">
    <property type="entry name" value="GDP-MANNOSE MANNOSYL HYDROLASE"/>
    <property type="match status" value="1"/>
</dbReference>
<keyword evidence="1 5" id="KW-0479">Metal-binding</keyword>
<evidence type="ECO:0000256" key="3">
    <source>
        <dbReference type="ARBA" id="ARBA00022842"/>
    </source>
</evidence>
<keyword evidence="3 5" id="KW-0460">Magnesium</keyword>
<feature type="short sequence motif" description="Nudix box" evidence="6">
    <location>
        <begin position="50"/>
        <end position="71"/>
    </location>
</feature>
<dbReference type="RefSeq" id="WP_068543110.1">
    <property type="nucleotide sequence ID" value="NZ_LSFI01000044.1"/>
</dbReference>
<evidence type="ECO:0000256" key="1">
    <source>
        <dbReference type="ARBA" id="ARBA00022723"/>
    </source>
</evidence>
<accession>A0A177E5M3</accession>
<feature type="domain" description="Nudix hydrolase" evidence="7">
    <location>
        <begin position="13"/>
        <end position="151"/>
    </location>
</feature>
<dbReference type="STRING" id="1795632.TH606_09030"/>
<dbReference type="Gene3D" id="3.90.79.10">
    <property type="entry name" value="Nucleoside Triphosphate Pyrophosphohydrolase"/>
    <property type="match status" value="1"/>
</dbReference>
<name>A0A177E5M3_9BACT</name>
<dbReference type="Proteomes" id="UP000076964">
    <property type="component" value="Unassembled WGS sequence"/>
</dbReference>
<dbReference type="CDD" id="cd03430">
    <property type="entry name" value="NUDIX_GDPMH_NudD"/>
    <property type="match status" value="1"/>
</dbReference>
<evidence type="ECO:0000256" key="5">
    <source>
        <dbReference type="PIRSR" id="PIRSR037599-3"/>
    </source>
</evidence>
<feature type="binding site" evidence="5">
    <location>
        <position position="69"/>
    </location>
    <ligand>
        <name>Mg(2+)</name>
        <dbReference type="ChEBI" id="CHEBI:18420"/>
    </ligand>
</feature>
<dbReference type="InterPro" id="IPR000086">
    <property type="entry name" value="NUDIX_hydrolase_dom"/>
</dbReference>
<feature type="binding site" evidence="5">
    <location>
        <position position="49"/>
    </location>
    <ligand>
        <name>Mg(2+)</name>
        <dbReference type="ChEBI" id="CHEBI:18420"/>
    </ligand>
</feature>
<feature type="binding site" evidence="5">
    <location>
        <position position="121"/>
    </location>
    <ligand>
        <name>Mg(2+)</name>
        <dbReference type="ChEBI" id="CHEBI:18420"/>
    </ligand>
</feature>
<keyword evidence="9" id="KW-1185">Reference proteome</keyword>
<evidence type="ECO:0000256" key="6">
    <source>
        <dbReference type="PIRSR" id="PIRSR037599-4"/>
    </source>
</evidence>
<dbReference type="OrthoDB" id="9787880at2"/>
<gene>
    <name evidence="8" type="ORF">TH606_09030</name>
</gene>
<dbReference type="AlphaFoldDB" id="A0A177E5M3"/>
<evidence type="ECO:0000259" key="7">
    <source>
        <dbReference type="PROSITE" id="PS51462"/>
    </source>
</evidence>
<sequence>MWLDEETFKCIVAHAPLVSIDLIVENGEGKILVGRRKNPPAKGFLFVPGGRIFKNETIEEAFRRITFQELGKEIDAASANFWGVYEHFYKDSFFGDEFSTHYVVLAYKLKVTDSLPLLNSQHSEYLWLRIEELLNRKDVHVYAKAYFRRGQ</sequence>
<protein>
    <submittedName>
        <fullName evidence="8">GDP-mannose mannosyl hydrolase</fullName>
    </submittedName>
</protein>
<dbReference type="SUPFAM" id="SSF55811">
    <property type="entry name" value="Nudix"/>
    <property type="match status" value="1"/>
</dbReference>
<dbReference type="Pfam" id="PF00293">
    <property type="entry name" value="NUDIX"/>
    <property type="match status" value="1"/>
</dbReference>
<organism evidence="8 9">
    <name type="scientific">Thermodesulfatator autotrophicus</name>
    <dbReference type="NCBI Taxonomy" id="1795632"/>
    <lineage>
        <taxon>Bacteria</taxon>
        <taxon>Pseudomonadati</taxon>
        <taxon>Thermodesulfobacteriota</taxon>
        <taxon>Thermodesulfobacteria</taxon>
        <taxon>Thermodesulfobacteriales</taxon>
        <taxon>Thermodesulfatatoraceae</taxon>
        <taxon>Thermodesulfatator</taxon>
    </lineage>
</organism>
<proteinExistence type="predicted"/>
<dbReference type="PROSITE" id="PS51462">
    <property type="entry name" value="NUDIX"/>
    <property type="match status" value="1"/>
</dbReference>